<dbReference type="Proteomes" id="UP000604046">
    <property type="component" value="Unassembled WGS sequence"/>
</dbReference>
<sequence>MDAKLRCFLQRTEWALLSLEPGSLVPKVDVGGTNEVECTNLQKLAEPTRGGELATVLSDPWLQDVSVVLKREAVDAALAAGGLPHLRAELVEACKSFANAPSGSRLVREQALCMLGVVFLQHYLRANCTGPVKEEDHACLPFHPSALAEGPPHSAILPALEADGEPAYELLACPGYLWLSALFFRLVPSEMPELHGVAVPFWRARCAFAWQLSLAEASERGSGQCPSLFRAGVFELVSGDPAPLSAKGFMDASALSTIQAATAPLLETWKRSSERPPAITVPVPEVIEVQEAQEEGSDALEAMLDAFNPPARAEAQAPDAVEEAPPEVRATMLVELANRLCWYGRVKVWEKSCDAACNALGFEYELTGVMGIKREHQTTEFAQLVVRARSHKSTKGIEVEEPDAKTPETLSLKTVDDLTDVLEVPKLSKSVGEQERLEIERPLTATEQIILLSRCQYIWASSNPNDEMVLQEINSLAQRVVKTLDKAREEEANEGPLFTANWLTFSCGLWYRCRAEHHRNKTRERAAFQLQSLVDQFADERPSAAHRLRTVHSAGYPARFHLQHEMATRMMRMGMMSTAHEQFKKLRMWPEAVECLICAERNVEAEDMVKELIEKQPSARLWCCLGDILKDPAHYEKAWEVSNKRFARAQRALGKYYFEKKELAKAVEAFKLALDINPMFEGIWFTLGVGLMQLERMDEATVAFSRVLSINDEARSKMPAQSCRQPIAGLKLLWLSKTYGETTYINANR</sequence>
<proteinExistence type="predicted"/>
<evidence type="ECO:0000256" key="2">
    <source>
        <dbReference type="ARBA" id="ARBA00022803"/>
    </source>
</evidence>
<dbReference type="PANTHER" id="PTHR16193">
    <property type="entry name" value="TETRATRICOPEPTIDE REPEAT PROTEIN 27"/>
    <property type="match status" value="1"/>
</dbReference>
<organism evidence="4 5">
    <name type="scientific">Symbiodinium natans</name>
    <dbReference type="NCBI Taxonomy" id="878477"/>
    <lineage>
        <taxon>Eukaryota</taxon>
        <taxon>Sar</taxon>
        <taxon>Alveolata</taxon>
        <taxon>Dinophyceae</taxon>
        <taxon>Suessiales</taxon>
        <taxon>Symbiodiniaceae</taxon>
        <taxon>Symbiodinium</taxon>
    </lineage>
</organism>
<dbReference type="EMBL" id="CAJNDS010000122">
    <property type="protein sequence ID" value="CAE6966029.1"/>
    <property type="molecule type" value="Genomic_DNA"/>
</dbReference>
<keyword evidence="2 3" id="KW-0802">TPR repeat</keyword>
<accession>A0A812HZ74</accession>
<dbReference type="PROSITE" id="PS50005">
    <property type="entry name" value="TPR"/>
    <property type="match status" value="2"/>
</dbReference>
<evidence type="ECO:0000256" key="1">
    <source>
        <dbReference type="ARBA" id="ARBA00022737"/>
    </source>
</evidence>
<gene>
    <name evidence="4" type="primary">ttc27</name>
    <name evidence="4" type="ORF">SNAT2548_LOCUS2187</name>
</gene>
<dbReference type="AlphaFoldDB" id="A0A812HZ74"/>
<dbReference type="InterPro" id="IPR019734">
    <property type="entry name" value="TPR_rpt"/>
</dbReference>
<dbReference type="InterPro" id="IPR044244">
    <property type="entry name" value="TTC27/Emw1"/>
</dbReference>
<evidence type="ECO:0000313" key="5">
    <source>
        <dbReference type="Proteomes" id="UP000604046"/>
    </source>
</evidence>
<dbReference type="Pfam" id="PF13181">
    <property type="entry name" value="TPR_8"/>
    <property type="match status" value="1"/>
</dbReference>
<keyword evidence="5" id="KW-1185">Reference proteome</keyword>
<dbReference type="SUPFAM" id="SSF48452">
    <property type="entry name" value="TPR-like"/>
    <property type="match status" value="1"/>
</dbReference>
<comment type="caution">
    <text evidence="4">The sequence shown here is derived from an EMBL/GenBank/DDBJ whole genome shotgun (WGS) entry which is preliminary data.</text>
</comment>
<reference evidence="4" key="1">
    <citation type="submission" date="2021-02" db="EMBL/GenBank/DDBJ databases">
        <authorList>
            <person name="Dougan E. K."/>
            <person name="Rhodes N."/>
            <person name="Thang M."/>
            <person name="Chan C."/>
        </authorList>
    </citation>
    <scope>NUCLEOTIDE SEQUENCE</scope>
</reference>
<protein>
    <submittedName>
        <fullName evidence="4">Ttc27 protein</fullName>
    </submittedName>
</protein>
<keyword evidence="1" id="KW-0677">Repeat</keyword>
<dbReference type="Gene3D" id="1.25.40.10">
    <property type="entry name" value="Tetratricopeptide repeat domain"/>
    <property type="match status" value="1"/>
</dbReference>
<dbReference type="OrthoDB" id="1936594at2759"/>
<evidence type="ECO:0000256" key="3">
    <source>
        <dbReference type="PROSITE-ProRule" id="PRU00339"/>
    </source>
</evidence>
<feature type="repeat" description="TPR" evidence="3">
    <location>
        <begin position="681"/>
        <end position="714"/>
    </location>
</feature>
<dbReference type="PANTHER" id="PTHR16193:SF0">
    <property type="entry name" value="TETRATRICOPEPTIDE REPEAT PROTEIN 27"/>
    <property type="match status" value="1"/>
</dbReference>
<dbReference type="InterPro" id="IPR011990">
    <property type="entry name" value="TPR-like_helical_dom_sf"/>
</dbReference>
<name>A0A812HZ74_9DINO</name>
<evidence type="ECO:0000313" key="4">
    <source>
        <dbReference type="EMBL" id="CAE6966029.1"/>
    </source>
</evidence>
<dbReference type="SMART" id="SM00028">
    <property type="entry name" value="TPR"/>
    <property type="match status" value="2"/>
</dbReference>
<feature type="repeat" description="TPR" evidence="3">
    <location>
        <begin position="647"/>
        <end position="680"/>
    </location>
</feature>